<dbReference type="PROSITE" id="PS50850">
    <property type="entry name" value="MFS"/>
    <property type="match status" value="1"/>
</dbReference>
<feature type="transmembrane region" description="Helical" evidence="5">
    <location>
        <begin position="329"/>
        <end position="346"/>
    </location>
</feature>
<dbReference type="Gene3D" id="1.20.1720.10">
    <property type="entry name" value="Multidrug resistance protein D"/>
    <property type="match status" value="1"/>
</dbReference>
<keyword evidence="4 5" id="KW-0472">Membrane</keyword>
<dbReference type="InterPro" id="IPR011701">
    <property type="entry name" value="MFS"/>
</dbReference>
<keyword evidence="8" id="KW-1185">Reference proteome</keyword>
<feature type="transmembrane region" description="Helical" evidence="5">
    <location>
        <begin position="352"/>
        <end position="371"/>
    </location>
</feature>
<gene>
    <name evidence="7" type="ORF">K8N75_12685</name>
</gene>
<keyword evidence="3 5" id="KW-1133">Transmembrane helix</keyword>
<evidence type="ECO:0000313" key="8">
    <source>
        <dbReference type="Proteomes" id="UP000825933"/>
    </source>
</evidence>
<organism evidence="7 8">
    <name type="scientific">Methanobacterium spitsbergense</name>
    <dbReference type="NCBI Taxonomy" id="2874285"/>
    <lineage>
        <taxon>Archaea</taxon>
        <taxon>Methanobacteriati</taxon>
        <taxon>Methanobacteriota</taxon>
        <taxon>Methanomada group</taxon>
        <taxon>Methanobacteria</taxon>
        <taxon>Methanobacteriales</taxon>
        <taxon>Methanobacteriaceae</taxon>
        <taxon>Methanobacterium</taxon>
    </lineage>
</organism>
<dbReference type="PANTHER" id="PTHR23501">
    <property type="entry name" value="MAJOR FACILITATOR SUPERFAMILY"/>
    <property type="match status" value="1"/>
</dbReference>
<feature type="transmembrane region" description="Helical" evidence="5">
    <location>
        <begin position="76"/>
        <end position="94"/>
    </location>
</feature>
<dbReference type="Proteomes" id="UP000825933">
    <property type="component" value="Unassembled WGS sequence"/>
</dbReference>
<dbReference type="GO" id="GO:0005886">
    <property type="term" value="C:plasma membrane"/>
    <property type="evidence" value="ECO:0007669"/>
    <property type="project" value="TreeGrafter"/>
</dbReference>
<feature type="transmembrane region" description="Helical" evidence="5">
    <location>
        <begin position="227"/>
        <end position="246"/>
    </location>
</feature>
<dbReference type="Gene3D" id="1.20.1250.20">
    <property type="entry name" value="MFS general substrate transporter like domains"/>
    <property type="match status" value="1"/>
</dbReference>
<dbReference type="Pfam" id="PF07690">
    <property type="entry name" value="MFS_1"/>
    <property type="match status" value="2"/>
</dbReference>
<evidence type="ECO:0000259" key="6">
    <source>
        <dbReference type="PROSITE" id="PS50850"/>
    </source>
</evidence>
<feature type="domain" description="Major facilitator superfamily (MFS) profile" evidence="6">
    <location>
        <begin position="9"/>
        <end position="449"/>
    </location>
</feature>
<evidence type="ECO:0000256" key="4">
    <source>
        <dbReference type="ARBA" id="ARBA00023136"/>
    </source>
</evidence>
<evidence type="ECO:0000256" key="5">
    <source>
        <dbReference type="SAM" id="Phobius"/>
    </source>
</evidence>
<dbReference type="InterPro" id="IPR001958">
    <property type="entry name" value="Tet-R_TetA/multi-R_MdtG-like"/>
</dbReference>
<dbReference type="InterPro" id="IPR020846">
    <property type="entry name" value="MFS_dom"/>
</dbReference>
<dbReference type="PANTHER" id="PTHR23501:SF190">
    <property type="entry name" value="MAJOR FACILITATOR SUPERFAMILY MFS_1"/>
    <property type="match status" value="1"/>
</dbReference>
<feature type="transmembrane region" description="Helical" evidence="5">
    <location>
        <begin position="100"/>
        <end position="121"/>
    </location>
</feature>
<feature type="transmembrane region" description="Helical" evidence="5">
    <location>
        <begin position="426"/>
        <end position="444"/>
    </location>
</feature>
<feature type="transmembrane region" description="Helical" evidence="5">
    <location>
        <begin position="162"/>
        <end position="183"/>
    </location>
</feature>
<keyword evidence="2 5" id="KW-0812">Transmembrane</keyword>
<feature type="transmembrane region" description="Helical" evidence="5">
    <location>
        <begin position="267"/>
        <end position="294"/>
    </location>
</feature>
<evidence type="ECO:0000313" key="7">
    <source>
        <dbReference type="EMBL" id="MBZ2166892.1"/>
    </source>
</evidence>
<name>A0A8T5US62_9EURY</name>
<feature type="transmembrane region" description="Helical" evidence="5">
    <location>
        <begin position="44"/>
        <end position="64"/>
    </location>
</feature>
<dbReference type="CDD" id="cd17321">
    <property type="entry name" value="MFS_MMR_MDR_like"/>
    <property type="match status" value="1"/>
</dbReference>
<feature type="transmembrane region" description="Helical" evidence="5">
    <location>
        <begin position="9"/>
        <end position="32"/>
    </location>
</feature>
<dbReference type="GO" id="GO:0022857">
    <property type="term" value="F:transmembrane transporter activity"/>
    <property type="evidence" value="ECO:0007669"/>
    <property type="project" value="InterPro"/>
</dbReference>
<feature type="transmembrane region" description="Helical" evidence="5">
    <location>
        <begin position="133"/>
        <end position="156"/>
    </location>
</feature>
<reference evidence="8" key="1">
    <citation type="journal article" date="2022" name="Microbiol. Resour. Announc.">
        <title>Draft Genome Sequence of a Methanogenic Archaeon from West Spitsbergen Permafrost.</title>
        <authorList>
            <person name="Trubitsyn V."/>
            <person name="Rivkina E."/>
            <person name="Shcherbakova V."/>
        </authorList>
    </citation>
    <scope>NUCLEOTIDE SEQUENCE [LARGE SCALE GENOMIC DNA]</scope>
    <source>
        <strain evidence="8">VT</strain>
    </source>
</reference>
<comment type="subcellular location">
    <subcellularLocation>
        <location evidence="1">Membrane</location>
        <topology evidence="1">Multi-pass membrane protein</topology>
    </subcellularLocation>
</comment>
<protein>
    <submittedName>
        <fullName evidence="7">MFS transporter</fullName>
    </submittedName>
</protein>
<dbReference type="EMBL" id="JAIOUQ010000016">
    <property type="protein sequence ID" value="MBZ2166892.1"/>
    <property type="molecule type" value="Genomic_DNA"/>
</dbReference>
<dbReference type="PRINTS" id="PR01035">
    <property type="entry name" value="TCRTETA"/>
</dbReference>
<feature type="transmembrane region" description="Helical" evidence="5">
    <location>
        <begin position="392"/>
        <end position="414"/>
    </location>
</feature>
<evidence type="ECO:0000256" key="1">
    <source>
        <dbReference type="ARBA" id="ARBA00004141"/>
    </source>
</evidence>
<evidence type="ECO:0000256" key="2">
    <source>
        <dbReference type="ARBA" id="ARBA00022692"/>
    </source>
</evidence>
<dbReference type="SUPFAM" id="SSF103473">
    <property type="entry name" value="MFS general substrate transporter"/>
    <property type="match status" value="1"/>
</dbReference>
<proteinExistence type="predicted"/>
<comment type="caution">
    <text evidence="7">The sequence shown here is derived from an EMBL/GenBank/DDBJ whole genome shotgun (WGS) entry which is preliminary data.</text>
</comment>
<dbReference type="InterPro" id="IPR036259">
    <property type="entry name" value="MFS_trans_sf"/>
</dbReference>
<sequence length="458" mass="48837">MNNSDRNKILALLFVGVFMGALDIGIVGPALPAIKGAFGINERLVSWMFTIYILFFMIGTPLMAKLSDMYGRKTLYIIDVFLFAVGSAITVSSFSFETLLIGRAIQGFGAGGIFPVASAFIGDTFPPEKRGGALGLIGSVWGFSGLLGPILGGLLLNYGWQWLFIINIPIAALVIALGFKILPQSKKENYTKFDWYGTAVLALLVSSLAYGVNQIDTTNFMGSVLSIYTWPFLIFSVILLPVLLRVEKRAEDPVIEINLLKSREVKIATGISIGTGLNQTAIVFLPAFAVTALALTTSQASLMVIPLVLTLGISAPLIGRLLDKYGSKMIMFVGTLILVIGLFMLSTLGNSFYLFILSGMVIGLGLSSVLGSPLRYIMLSESPASKRAAGQALININSSVGQLIGGALIGAVIASQAGTTIGYQSAYLLIGCVAIVMTLLTLGLKKHEDQLATMKSNY</sequence>
<feature type="transmembrane region" description="Helical" evidence="5">
    <location>
        <begin position="195"/>
        <end position="215"/>
    </location>
</feature>
<feature type="transmembrane region" description="Helical" evidence="5">
    <location>
        <begin position="300"/>
        <end position="322"/>
    </location>
</feature>
<accession>A0A8T5US62</accession>
<evidence type="ECO:0000256" key="3">
    <source>
        <dbReference type="ARBA" id="ARBA00022989"/>
    </source>
</evidence>
<dbReference type="AlphaFoldDB" id="A0A8T5US62"/>